<keyword evidence="2" id="KW-1185">Reference proteome</keyword>
<dbReference type="Proteomes" id="UP001163603">
    <property type="component" value="Chromosome 5"/>
</dbReference>
<gene>
    <name evidence="1" type="ORF">Pint_26715</name>
</gene>
<name>A0ACC0YPE8_9ROSI</name>
<accession>A0ACC0YPE8</accession>
<evidence type="ECO:0000313" key="2">
    <source>
        <dbReference type="Proteomes" id="UP001163603"/>
    </source>
</evidence>
<reference evidence="2" key="1">
    <citation type="journal article" date="2023" name="G3 (Bethesda)">
        <title>Genome assembly and association tests identify interacting loci associated with vigor, precocity, and sex in interspecific pistachio rootstocks.</title>
        <authorList>
            <person name="Palmer W."/>
            <person name="Jacygrad E."/>
            <person name="Sagayaradj S."/>
            <person name="Cavanaugh K."/>
            <person name="Han R."/>
            <person name="Bertier L."/>
            <person name="Beede B."/>
            <person name="Kafkas S."/>
            <person name="Golino D."/>
            <person name="Preece J."/>
            <person name="Michelmore R."/>
        </authorList>
    </citation>
    <scope>NUCLEOTIDE SEQUENCE [LARGE SCALE GENOMIC DNA]</scope>
</reference>
<dbReference type="EMBL" id="CM047740">
    <property type="protein sequence ID" value="KAJ0039565.1"/>
    <property type="molecule type" value="Genomic_DNA"/>
</dbReference>
<protein>
    <submittedName>
        <fullName evidence="1">Uncharacterized protein</fullName>
    </submittedName>
</protein>
<organism evidence="1 2">
    <name type="scientific">Pistacia integerrima</name>
    <dbReference type="NCBI Taxonomy" id="434235"/>
    <lineage>
        <taxon>Eukaryota</taxon>
        <taxon>Viridiplantae</taxon>
        <taxon>Streptophyta</taxon>
        <taxon>Embryophyta</taxon>
        <taxon>Tracheophyta</taxon>
        <taxon>Spermatophyta</taxon>
        <taxon>Magnoliopsida</taxon>
        <taxon>eudicotyledons</taxon>
        <taxon>Gunneridae</taxon>
        <taxon>Pentapetalae</taxon>
        <taxon>rosids</taxon>
        <taxon>malvids</taxon>
        <taxon>Sapindales</taxon>
        <taxon>Anacardiaceae</taxon>
        <taxon>Pistacia</taxon>
    </lineage>
</organism>
<proteinExistence type="predicted"/>
<evidence type="ECO:0000313" key="1">
    <source>
        <dbReference type="EMBL" id="KAJ0039565.1"/>
    </source>
</evidence>
<sequence length="12" mass="1388">MSKATRRRIVIG</sequence>
<comment type="caution">
    <text evidence="1">The sequence shown here is derived from an EMBL/GenBank/DDBJ whole genome shotgun (WGS) entry which is preliminary data.</text>
</comment>